<dbReference type="Gene3D" id="3.40.190.10">
    <property type="entry name" value="Periplasmic binding protein-like II"/>
    <property type="match status" value="2"/>
</dbReference>
<dbReference type="PROSITE" id="PS51257">
    <property type="entry name" value="PROKAR_LIPOPROTEIN"/>
    <property type="match status" value="1"/>
</dbReference>
<feature type="signal peptide" evidence="6">
    <location>
        <begin position="1"/>
        <end position="24"/>
    </location>
</feature>
<dbReference type="PANTHER" id="PTHR43649:SF33">
    <property type="entry name" value="POLYGALACTURONAN_RHAMNOGALACTURONAN-BINDING PROTEIN YTCQ"/>
    <property type="match status" value="1"/>
</dbReference>
<evidence type="ECO:0000256" key="4">
    <source>
        <dbReference type="ARBA" id="ARBA00023139"/>
    </source>
</evidence>
<dbReference type="AlphaFoldDB" id="A0A329MNL5"/>
<keyword evidence="4" id="KW-0564">Palmitate</keyword>
<proteinExistence type="predicted"/>
<organism evidence="7 8">
    <name type="scientific">Paenibacillus contaminans</name>
    <dbReference type="NCBI Taxonomy" id="450362"/>
    <lineage>
        <taxon>Bacteria</taxon>
        <taxon>Bacillati</taxon>
        <taxon>Bacillota</taxon>
        <taxon>Bacilli</taxon>
        <taxon>Bacillales</taxon>
        <taxon>Paenibacillaceae</taxon>
        <taxon>Paenibacillus</taxon>
    </lineage>
</organism>
<dbReference type="RefSeq" id="WP_113030632.1">
    <property type="nucleotide sequence ID" value="NZ_QMFB01000004.1"/>
</dbReference>
<dbReference type="InterPro" id="IPR050490">
    <property type="entry name" value="Bact_solute-bd_prot1"/>
</dbReference>
<dbReference type="Pfam" id="PF01547">
    <property type="entry name" value="SBP_bac_1"/>
    <property type="match status" value="1"/>
</dbReference>
<sequence>MKKKLLRSCVVSAMVSSLMLTGCASQKSGSGDESNKENVKKEVPKVHFFSNNGTLLNEKPEGSDPQKLQQMTDLIRERAGIEPVAIVPPKGAAGEKLNILLSSNEKIDMFNGAWDSYASKGVLRSLNDLLDKYGSNIKKVFSEEEWKSVTDKEGNIWGIPSSRAFVGYPVYVRADWLKKLNLQMPKTLDELEAVLKAFRDLDPDGNGKADSIPLMTDLTGLRYGMLGGFIEGENGYSTWLDPADKKIKPVELHPGYKDFLTKMADWYQKGYIDKEALTKDDSLALLKTNRVGASVKYFTRVALNQPKLKSSFPEMDFQLAKGITGPKGKLQTSSSLNSAAILITKKAEHPEAAVKFIDWVYQDVGNWLTAVRGVEGEDWNWTDKSKRIFELSKERKYAGEFATVQVADIKNSPTSPSPETAMMYDYFNAEMYQFGNAKRPLDYNIIYDTNSLKENVPNLGDIDRLIKEETVKFIMGARPMSDYEKFIEQLYKVGMDKLIDEKTAQYNSRQKK</sequence>
<evidence type="ECO:0000256" key="6">
    <source>
        <dbReference type="SAM" id="SignalP"/>
    </source>
</evidence>
<evidence type="ECO:0000256" key="1">
    <source>
        <dbReference type="ARBA" id="ARBA00022475"/>
    </source>
</evidence>
<keyword evidence="3" id="KW-0472">Membrane</keyword>
<dbReference type="InterPro" id="IPR006059">
    <property type="entry name" value="SBP"/>
</dbReference>
<accession>A0A329MNL5</accession>
<evidence type="ECO:0000256" key="3">
    <source>
        <dbReference type="ARBA" id="ARBA00023136"/>
    </source>
</evidence>
<name>A0A329MNL5_9BACL</name>
<dbReference type="Proteomes" id="UP000250369">
    <property type="component" value="Unassembled WGS sequence"/>
</dbReference>
<keyword evidence="2 6" id="KW-0732">Signal</keyword>
<dbReference type="SUPFAM" id="SSF53850">
    <property type="entry name" value="Periplasmic binding protein-like II"/>
    <property type="match status" value="1"/>
</dbReference>
<keyword evidence="5" id="KW-0449">Lipoprotein</keyword>
<feature type="chain" id="PRO_5016412841" evidence="6">
    <location>
        <begin position="25"/>
        <end position="512"/>
    </location>
</feature>
<gene>
    <name evidence="7" type="ORF">DQG23_09755</name>
</gene>
<comment type="caution">
    <text evidence="7">The sequence shown here is derived from an EMBL/GenBank/DDBJ whole genome shotgun (WGS) entry which is preliminary data.</text>
</comment>
<protein>
    <submittedName>
        <fullName evidence="7">ABC transporter substrate-binding protein</fullName>
    </submittedName>
</protein>
<evidence type="ECO:0000256" key="5">
    <source>
        <dbReference type="ARBA" id="ARBA00023288"/>
    </source>
</evidence>
<keyword evidence="8" id="KW-1185">Reference proteome</keyword>
<evidence type="ECO:0000313" key="7">
    <source>
        <dbReference type="EMBL" id="RAV21541.1"/>
    </source>
</evidence>
<evidence type="ECO:0000256" key="2">
    <source>
        <dbReference type="ARBA" id="ARBA00022729"/>
    </source>
</evidence>
<keyword evidence="1" id="KW-1003">Cell membrane</keyword>
<dbReference type="OrthoDB" id="2057339at2"/>
<dbReference type="EMBL" id="QMFB01000004">
    <property type="protein sequence ID" value="RAV21541.1"/>
    <property type="molecule type" value="Genomic_DNA"/>
</dbReference>
<evidence type="ECO:0000313" key="8">
    <source>
        <dbReference type="Proteomes" id="UP000250369"/>
    </source>
</evidence>
<dbReference type="PANTHER" id="PTHR43649">
    <property type="entry name" value="ARABINOSE-BINDING PROTEIN-RELATED"/>
    <property type="match status" value="1"/>
</dbReference>
<reference evidence="7 8" key="1">
    <citation type="journal article" date="2009" name="Int. J. Syst. Evol. Microbiol.">
        <title>Paenibacillus contaminans sp. nov., isolated from a contaminated laboratory plate.</title>
        <authorList>
            <person name="Chou J.H."/>
            <person name="Lee J.H."/>
            <person name="Lin M.C."/>
            <person name="Chang P.S."/>
            <person name="Arun A.B."/>
            <person name="Young C.C."/>
            <person name="Chen W.M."/>
        </authorList>
    </citation>
    <scope>NUCLEOTIDE SEQUENCE [LARGE SCALE GENOMIC DNA]</scope>
    <source>
        <strain evidence="7 8">CKOBP-6</strain>
    </source>
</reference>